<keyword evidence="4" id="KW-0032">Aminotransferase</keyword>
<dbReference type="Gene3D" id="3.40.640.10">
    <property type="entry name" value="Type I PLP-dependent aspartate aminotransferase-like (Major domain)"/>
    <property type="match status" value="1"/>
</dbReference>
<evidence type="ECO:0000256" key="5">
    <source>
        <dbReference type="ARBA" id="ARBA00022679"/>
    </source>
</evidence>
<feature type="domain" description="Aminotransferase class I/classII large" evidence="7">
    <location>
        <begin position="263"/>
        <end position="594"/>
    </location>
</feature>
<name>A0A0F0IF45_ASPPU</name>
<dbReference type="OrthoDB" id="6752799at2759"/>
<dbReference type="EMBL" id="JZEE01000335">
    <property type="protein sequence ID" value="KJK65811.1"/>
    <property type="molecule type" value="Genomic_DNA"/>
</dbReference>
<dbReference type="STRING" id="1403190.A0A0F0IF45"/>
<comment type="similarity">
    <text evidence="2">Belongs to the class-I pyridoxal-phosphate-dependent aminotransferase family.</text>
</comment>
<evidence type="ECO:0000313" key="9">
    <source>
        <dbReference type="Proteomes" id="UP000033540"/>
    </source>
</evidence>
<evidence type="ECO:0000256" key="6">
    <source>
        <dbReference type="ARBA" id="ARBA00022898"/>
    </source>
</evidence>
<comment type="caution">
    <text evidence="8">The sequence shown here is derived from an EMBL/GenBank/DDBJ whole genome shotgun (WGS) entry which is preliminary data.</text>
</comment>
<dbReference type="Gene3D" id="3.90.1150.10">
    <property type="entry name" value="Aspartate Aminotransferase, domain 1"/>
    <property type="match status" value="2"/>
</dbReference>
<dbReference type="GO" id="GO:0030170">
    <property type="term" value="F:pyridoxal phosphate binding"/>
    <property type="evidence" value="ECO:0007669"/>
    <property type="project" value="InterPro"/>
</dbReference>
<evidence type="ECO:0000256" key="1">
    <source>
        <dbReference type="ARBA" id="ARBA00001933"/>
    </source>
</evidence>
<evidence type="ECO:0000313" key="8">
    <source>
        <dbReference type="EMBL" id="KJK65811.1"/>
    </source>
</evidence>
<dbReference type="SUPFAM" id="SSF53383">
    <property type="entry name" value="PLP-dependent transferases"/>
    <property type="match status" value="1"/>
</dbReference>
<dbReference type="InterPro" id="IPR015424">
    <property type="entry name" value="PyrdxlP-dep_Trfase"/>
</dbReference>
<dbReference type="GO" id="GO:0004069">
    <property type="term" value="F:L-aspartate:2-oxoglutarate aminotransferase activity"/>
    <property type="evidence" value="ECO:0007669"/>
    <property type="project" value="TreeGrafter"/>
</dbReference>
<comment type="subunit">
    <text evidence="3">Homodimer.</text>
</comment>
<evidence type="ECO:0000256" key="2">
    <source>
        <dbReference type="ARBA" id="ARBA00007441"/>
    </source>
</evidence>
<dbReference type="Pfam" id="PF00155">
    <property type="entry name" value="Aminotran_1_2"/>
    <property type="match status" value="1"/>
</dbReference>
<dbReference type="Proteomes" id="UP000033540">
    <property type="component" value="Unassembled WGS sequence"/>
</dbReference>
<keyword evidence="6" id="KW-0663">Pyridoxal phosphate</keyword>
<comment type="cofactor">
    <cofactor evidence="1">
        <name>pyridoxal 5'-phosphate</name>
        <dbReference type="ChEBI" id="CHEBI:597326"/>
    </cofactor>
</comment>
<dbReference type="GO" id="GO:0006532">
    <property type="term" value="P:aspartate biosynthetic process"/>
    <property type="evidence" value="ECO:0007669"/>
    <property type="project" value="TreeGrafter"/>
</dbReference>
<evidence type="ECO:0000256" key="4">
    <source>
        <dbReference type="ARBA" id="ARBA00022576"/>
    </source>
</evidence>
<dbReference type="InterPro" id="IPR015422">
    <property type="entry name" value="PyrdxlP-dep_Trfase_small"/>
</dbReference>
<dbReference type="AlphaFoldDB" id="A0A0F0IF45"/>
<organism evidence="8 9">
    <name type="scientific">Aspergillus parasiticus (strain ATCC 56775 / NRRL 5862 / SRRC 143 / SU-1)</name>
    <dbReference type="NCBI Taxonomy" id="1403190"/>
    <lineage>
        <taxon>Eukaryota</taxon>
        <taxon>Fungi</taxon>
        <taxon>Dikarya</taxon>
        <taxon>Ascomycota</taxon>
        <taxon>Pezizomycotina</taxon>
        <taxon>Eurotiomycetes</taxon>
        <taxon>Eurotiomycetidae</taxon>
        <taxon>Eurotiales</taxon>
        <taxon>Aspergillaceae</taxon>
        <taxon>Aspergillus</taxon>
        <taxon>Aspergillus subgen. Circumdati</taxon>
    </lineage>
</organism>
<dbReference type="InterPro" id="IPR015421">
    <property type="entry name" value="PyrdxlP-dep_Trfase_major"/>
</dbReference>
<accession>A0A0F0IF45</accession>
<protein>
    <recommendedName>
        <fullName evidence="7">Aminotransferase class I/classII large domain-containing protein</fullName>
    </recommendedName>
</protein>
<dbReference type="PRINTS" id="PR00799">
    <property type="entry name" value="TRANSAMINASE"/>
</dbReference>
<evidence type="ECO:0000256" key="3">
    <source>
        <dbReference type="ARBA" id="ARBA00011738"/>
    </source>
</evidence>
<dbReference type="InterPro" id="IPR004839">
    <property type="entry name" value="Aminotransferase_I/II_large"/>
</dbReference>
<proteinExistence type="inferred from homology"/>
<dbReference type="GO" id="GO:0005829">
    <property type="term" value="C:cytosol"/>
    <property type="evidence" value="ECO:0007669"/>
    <property type="project" value="TreeGrafter"/>
</dbReference>
<dbReference type="CDD" id="cd00609">
    <property type="entry name" value="AAT_like"/>
    <property type="match status" value="1"/>
</dbReference>
<dbReference type="PANTHER" id="PTHR11879">
    <property type="entry name" value="ASPARTATE AMINOTRANSFERASE"/>
    <property type="match status" value="1"/>
</dbReference>
<dbReference type="PANTHER" id="PTHR11879:SF55">
    <property type="entry name" value="GLUTAMATE OXALOACETATE TRANSAMINASE 1, ISOFORM B"/>
    <property type="match status" value="1"/>
</dbReference>
<gene>
    <name evidence="8" type="ORF">P875_00022081</name>
</gene>
<evidence type="ECO:0000259" key="7">
    <source>
        <dbReference type="Pfam" id="PF00155"/>
    </source>
</evidence>
<dbReference type="InterPro" id="IPR000796">
    <property type="entry name" value="Asp_trans"/>
</dbReference>
<reference evidence="8 9" key="1">
    <citation type="submission" date="2015-02" db="EMBL/GenBank/DDBJ databases">
        <title>Draft genome sequence of Aspergillus parasiticus SU-1.</title>
        <authorList>
            <person name="Yu J."/>
            <person name="Fedorova N."/>
            <person name="Yin Y."/>
            <person name="Losada L."/>
            <person name="Zafar N."/>
            <person name="Taujale R."/>
            <person name="Ehrlich K.C."/>
            <person name="Bhatnagar D."/>
            <person name="Cleveland T.E."/>
            <person name="Bennett J.W."/>
            <person name="Nierman W.C."/>
        </authorList>
    </citation>
    <scope>NUCLEOTIDE SEQUENCE [LARGE SCALE GENOMIC DNA]</scope>
    <source>
        <strain evidence="9">ATCC 56775 / NRRL 5862 / SRRC 143 / SU-1</strain>
    </source>
</reference>
<sequence length="610" mass="68747">MLVKDTDVFLYPSGMSAIYQVHQMLLDWRGLESAMVGFPYELTIKMMEAYGSSFKFYSLGTDEQIHEFELYLESKAKKAQGPFLQAVCGKLSSVVLNPNSRYYTSLKTSLGDSYTSDLYVNDAIQLAINSRDFLQRAAQLNSTAEYLADYLHPFASDPSSVVNAVHYPKKSTSVQRYKARMRQATDNFTPGYGCLLTVESASVFFDNLDVRKGPSLGAHITLAQPYVQMVLQKQKKWAASHGLRETIVRSQSGWKIKTIFCSVTHLMVGVYKTDQGKAYVLPSVKQAKEKMFNDPNWHHEYRASHLGTQNFRDASNRLFFGANSRPLQEGRIVSMQTLGASGGCHTGAVLLRDLYGPWKRTGKPEIFIPRDSWMNHAFTFKSAGITPHFLPYFNAETASLDFPALSTAIRSLPAQSVVVLQTNAQNPTGCDPSPTQWRELASIFSERGHLAFFDASYPGFASGDIDTDLECVRLFAEQEIPTVFVATYGKCFGLYCERVGILSIITPDQEVRDRMETQMRLLVRAESGAMPDFGSTIIETILSDERLEQQWRGEVHDMAKDLQHRRHALRTELERLGTPGDWRHITDQNGFFSSVLREKWVVNVSHTDLV</sequence>
<keyword evidence="5" id="KW-0808">Transferase</keyword>